<dbReference type="STRING" id="1189621.A3SI_16852"/>
<dbReference type="RefSeq" id="WP_009056823.1">
    <property type="nucleotide sequence ID" value="NZ_AJYA01000052.1"/>
</dbReference>
<name>I5BWG0_9BACT</name>
<protein>
    <submittedName>
        <fullName evidence="1">Uncharacterized protein</fullName>
    </submittedName>
</protein>
<evidence type="ECO:0000313" key="1">
    <source>
        <dbReference type="EMBL" id="EIM73912.1"/>
    </source>
</evidence>
<keyword evidence="2" id="KW-1185">Reference proteome</keyword>
<gene>
    <name evidence="1" type="ORF">A3SI_16852</name>
</gene>
<reference evidence="1 2" key="1">
    <citation type="submission" date="2012-05" db="EMBL/GenBank/DDBJ databases">
        <title>Genome sequence of Nitritalea halalkaliphila LW7.</title>
        <authorList>
            <person name="Jangir P.K."/>
            <person name="Singh A."/>
            <person name="Shivaji S."/>
            <person name="Sharma R."/>
        </authorList>
    </citation>
    <scope>NUCLEOTIDE SEQUENCE [LARGE SCALE GENOMIC DNA]</scope>
    <source>
        <strain evidence="1 2">LW7</strain>
    </source>
</reference>
<proteinExistence type="predicted"/>
<sequence>MISNLATKLQEKAALKAAVFKLTQSAFKRLEMQAHQLAQELHAQVKLDAGVQVQFDQVNAHEFILRFGEDALVVILQSNVVKLPEERYLSKAKYVKADDKRAYFGQILVYNFLSDTITYNRMEDHGYLIGRLLLNIENKFFIEGERNLVFHYPELKENDLTDEKLRDMLMLLMRSAVDNDLLAPAFQELMVINYQQKLLYTSGLGSPQKIGFDVFAKNREEEA</sequence>
<dbReference type="Proteomes" id="UP000005551">
    <property type="component" value="Unassembled WGS sequence"/>
</dbReference>
<comment type="caution">
    <text evidence="1">The sequence shown here is derived from an EMBL/GenBank/DDBJ whole genome shotgun (WGS) entry which is preliminary data.</text>
</comment>
<dbReference type="EMBL" id="AJYA01000052">
    <property type="protein sequence ID" value="EIM73912.1"/>
    <property type="molecule type" value="Genomic_DNA"/>
</dbReference>
<dbReference type="AlphaFoldDB" id="I5BWG0"/>
<dbReference type="OrthoDB" id="1003648at2"/>
<accession>I5BWG0</accession>
<evidence type="ECO:0000313" key="2">
    <source>
        <dbReference type="Proteomes" id="UP000005551"/>
    </source>
</evidence>
<organism evidence="1 2">
    <name type="scientific">Nitritalea halalkaliphila LW7</name>
    <dbReference type="NCBI Taxonomy" id="1189621"/>
    <lineage>
        <taxon>Bacteria</taxon>
        <taxon>Pseudomonadati</taxon>
        <taxon>Bacteroidota</taxon>
        <taxon>Cytophagia</taxon>
        <taxon>Cytophagales</taxon>
        <taxon>Cyclobacteriaceae</taxon>
        <taxon>Nitritalea</taxon>
    </lineage>
</organism>